<dbReference type="PANTHER" id="PTHR32294:SF4">
    <property type="entry name" value="ERROR-PRONE DNA POLYMERASE"/>
    <property type="match status" value="1"/>
</dbReference>
<dbReference type="AlphaFoldDB" id="A0A3A8MJV3"/>
<evidence type="ECO:0000313" key="3">
    <source>
        <dbReference type="Proteomes" id="UP000273405"/>
    </source>
</evidence>
<dbReference type="InterPro" id="IPR029460">
    <property type="entry name" value="DNAPol_HHH"/>
</dbReference>
<dbReference type="InterPro" id="IPR004805">
    <property type="entry name" value="DnaE2/DnaE/PolC"/>
</dbReference>
<sequence length="208" mass="22383">ESAGRAVAACRNGDYASVGDLARRARIPRHELTRLALAGALSSLCGARRQALWEIQALGPLDADDLFFGMAMDGTAVELPPMGVYERVCADYDTVGLSLEKHPLELLRPTLKRMGAVTAEGLKQVSAGRRVKVGGMMICRQMPPTAKGICFISLEDETGIANLVVPSDVYAQCRKEIHGALFLVGEGMLERSGKVTNVKTRSVVSVRQ</sequence>
<feature type="non-terminal residue" evidence="2">
    <location>
        <position position="1"/>
    </location>
</feature>
<name>A0A3A8MJV3_9BACT</name>
<comment type="caution">
    <text evidence="2">The sequence shown here is derived from an EMBL/GenBank/DDBJ whole genome shotgun (WGS) entry which is preliminary data.</text>
</comment>
<accession>A0A3A8MJV3</accession>
<protein>
    <submittedName>
        <fullName evidence="2">Error-prone DNA polymerase</fullName>
    </submittedName>
</protein>
<dbReference type="PANTHER" id="PTHR32294">
    <property type="entry name" value="DNA POLYMERASE III SUBUNIT ALPHA"/>
    <property type="match status" value="1"/>
</dbReference>
<evidence type="ECO:0000313" key="2">
    <source>
        <dbReference type="EMBL" id="RKH31509.1"/>
    </source>
</evidence>
<reference evidence="3" key="1">
    <citation type="submission" date="2018-09" db="EMBL/GenBank/DDBJ databases">
        <authorList>
            <person name="Livingstone P.G."/>
            <person name="Whitworth D.E."/>
        </authorList>
    </citation>
    <scope>NUCLEOTIDE SEQUENCE [LARGE SCALE GENOMIC DNA]</scope>
    <source>
        <strain evidence="3">CA040B</strain>
    </source>
</reference>
<proteinExistence type="predicted"/>
<dbReference type="Pfam" id="PF14579">
    <property type="entry name" value="HHH_6"/>
    <property type="match status" value="1"/>
</dbReference>
<evidence type="ECO:0000259" key="1">
    <source>
        <dbReference type="Pfam" id="PF14579"/>
    </source>
</evidence>
<dbReference type="EMBL" id="RAWG01000453">
    <property type="protein sequence ID" value="RKH31509.1"/>
    <property type="molecule type" value="Genomic_DNA"/>
</dbReference>
<dbReference type="GO" id="GO:0006260">
    <property type="term" value="P:DNA replication"/>
    <property type="evidence" value="ECO:0007669"/>
    <property type="project" value="InterPro"/>
</dbReference>
<dbReference type="GO" id="GO:0008408">
    <property type="term" value="F:3'-5' exonuclease activity"/>
    <property type="evidence" value="ECO:0007669"/>
    <property type="project" value="InterPro"/>
</dbReference>
<dbReference type="CDD" id="cd04485">
    <property type="entry name" value="DnaE_OBF"/>
    <property type="match status" value="1"/>
</dbReference>
<keyword evidence="3" id="KW-1185">Reference proteome</keyword>
<gene>
    <name evidence="2" type="ORF">D7X12_38490</name>
</gene>
<organism evidence="2 3">
    <name type="scientific">Corallococcus sicarius</name>
    <dbReference type="NCBI Taxonomy" id="2316726"/>
    <lineage>
        <taxon>Bacteria</taxon>
        <taxon>Pseudomonadati</taxon>
        <taxon>Myxococcota</taxon>
        <taxon>Myxococcia</taxon>
        <taxon>Myxococcales</taxon>
        <taxon>Cystobacterineae</taxon>
        <taxon>Myxococcaceae</taxon>
        <taxon>Corallococcus</taxon>
    </lineage>
</organism>
<feature type="domain" description="DNA polymerase helix-hairpin-helix motif" evidence="1">
    <location>
        <begin position="3"/>
        <end position="51"/>
    </location>
</feature>
<dbReference type="Proteomes" id="UP000273405">
    <property type="component" value="Unassembled WGS sequence"/>
</dbReference>